<gene>
    <name evidence="1" type="ORF">DFH08DRAFT_822327</name>
</gene>
<proteinExistence type="predicted"/>
<dbReference type="Proteomes" id="UP001218218">
    <property type="component" value="Unassembled WGS sequence"/>
</dbReference>
<evidence type="ECO:0000313" key="2">
    <source>
        <dbReference type="Proteomes" id="UP001218218"/>
    </source>
</evidence>
<accession>A0AAD7EDC4</accession>
<dbReference type="EMBL" id="JARIHO010000073">
    <property type="protein sequence ID" value="KAJ7312290.1"/>
    <property type="molecule type" value="Genomic_DNA"/>
</dbReference>
<sequence>MRSKVPRPRISKMVFRSKTNAPFVILAPAHPSLPLAFGSKTAMWSKTISFISPAGPRRSGCWFRYQYGAGARTPHKNDNARSTGTGEIHLRMRLRQDECKCEYICGRSSRRRREEERAGKCTLEVEAEGACSCAWAARSHIHGGTALLLVEKEVSGEGIGTCWDDFFMKSRLTGTSPACVWALEADSPPAVSGKRAGTVEDLPSLPALDDFEDERSPYVLLDYDIGPERCHATLNSILPVVPPTYALRTARLLLRCMLIVRYCSTITPMVAYPTEEMEVDIVGDDMLRVPSSNDGSLQRDP</sequence>
<name>A0AAD7EDC4_9AGAR</name>
<dbReference type="AlphaFoldDB" id="A0AAD7EDC4"/>
<protein>
    <submittedName>
        <fullName evidence="1">Uncharacterized protein</fullName>
    </submittedName>
</protein>
<keyword evidence="2" id="KW-1185">Reference proteome</keyword>
<comment type="caution">
    <text evidence="1">The sequence shown here is derived from an EMBL/GenBank/DDBJ whole genome shotgun (WGS) entry which is preliminary data.</text>
</comment>
<reference evidence="1" key="1">
    <citation type="submission" date="2023-03" db="EMBL/GenBank/DDBJ databases">
        <title>Massive genome expansion in bonnet fungi (Mycena s.s.) driven by repeated elements and novel gene families across ecological guilds.</title>
        <authorList>
            <consortium name="Lawrence Berkeley National Laboratory"/>
            <person name="Harder C.B."/>
            <person name="Miyauchi S."/>
            <person name="Viragh M."/>
            <person name="Kuo A."/>
            <person name="Thoen E."/>
            <person name="Andreopoulos B."/>
            <person name="Lu D."/>
            <person name="Skrede I."/>
            <person name="Drula E."/>
            <person name="Henrissat B."/>
            <person name="Morin E."/>
            <person name="Kohler A."/>
            <person name="Barry K."/>
            <person name="LaButti K."/>
            <person name="Morin E."/>
            <person name="Salamov A."/>
            <person name="Lipzen A."/>
            <person name="Mereny Z."/>
            <person name="Hegedus B."/>
            <person name="Baldrian P."/>
            <person name="Stursova M."/>
            <person name="Weitz H."/>
            <person name="Taylor A."/>
            <person name="Grigoriev I.V."/>
            <person name="Nagy L.G."/>
            <person name="Martin F."/>
            <person name="Kauserud H."/>
        </authorList>
    </citation>
    <scope>NUCLEOTIDE SEQUENCE</scope>
    <source>
        <strain evidence="1">CBHHK002</strain>
    </source>
</reference>
<evidence type="ECO:0000313" key="1">
    <source>
        <dbReference type="EMBL" id="KAJ7312290.1"/>
    </source>
</evidence>
<organism evidence="1 2">
    <name type="scientific">Mycena albidolilacea</name>
    <dbReference type="NCBI Taxonomy" id="1033008"/>
    <lineage>
        <taxon>Eukaryota</taxon>
        <taxon>Fungi</taxon>
        <taxon>Dikarya</taxon>
        <taxon>Basidiomycota</taxon>
        <taxon>Agaricomycotina</taxon>
        <taxon>Agaricomycetes</taxon>
        <taxon>Agaricomycetidae</taxon>
        <taxon>Agaricales</taxon>
        <taxon>Marasmiineae</taxon>
        <taxon>Mycenaceae</taxon>
        <taxon>Mycena</taxon>
    </lineage>
</organism>